<dbReference type="Gene3D" id="3.60.21.10">
    <property type="match status" value="1"/>
</dbReference>
<evidence type="ECO:0000256" key="4">
    <source>
        <dbReference type="ARBA" id="ARBA00008723"/>
    </source>
</evidence>
<dbReference type="Pfam" id="PF16656">
    <property type="entry name" value="Pur_ac_phosph_N"/>
    <property type="match status" value="1"/>
</dbReference>
<dbReference type="Pfam" id="PF14008">
    <property type="entry name" value="Metallophos_C"/>
    <property type="match status" value="1"/>
</dbReference>
<protein>
    <recommendedName>
        <fullName evidence="9">Purple acid phosphatase</fullName>
        <ecNumber evidence="9">3.1.3.2</ecNumber>
    </recommendedName>
</protein>
<dbReference type="EMBL" id="OX465077">
    <property type="protein sequence ID" value="CAI9267943.1"/>
    <property type="molecule type" value="Genomic_DNA"/>
</dbReference>
<comment type="cofactor">
    <cofactor evidence="2">
        <name>Zn(2+)</name>
        <dbReference type="ChEBI" id="CHEBI:29105"/>
    </cofactor>
</comment>
<sequence length="432" mass="48883">MSFPEFRLLAMVAIVFAGAMEISHAYDRPPPREDLFVSLAEDADSTTPQQIHVSLVGEDRMRISWITDEHTPAMVNYGTSPGKYERSANGTISSYEYITYTSGEIHDVVIGPLDPNTMYYYSFTPGSTPEYSLKTPPAQFPIKFAISGDLGQTEWTKTTLEHISQANYDVFLLPGDLCYADMVQPIWDSFGRLVEPLASKRPWMVTQGNHEMEIIPATHPTPFTSYNARWHMPFEESGSTSNLYYSFEVSGVHVIMLGSYTDFGPGSNQYRWLESDLKKVDRSKTPWLIVIIHAPWYNSNVDHQGEKQSVDMKKSMEGLLYEARVDVVFAGHVHAYERFIRVYNQNSDDCAPVHITIGDGGNRGHSAGKYKEPQPTISVFREVSFGHGRLEIVNSSYAKWSWHRNDDDISVQSDSIWLKNLASDQACNKLET</sequence>
<dbReference type="InterPro" id="IPR015914">
    <property type="entry name" value="PAPs_N"/>
</dbReference>
<dbReference type="CDD" id="cd00839">
    <property type="entry name" value="MPP_PAPs"/>
    <property type="match status" value="1"/>
</dbReference>
<comment type="catalytic activity">
    <reaction evidence="1 9">
        <text>a phosphate monoester + H2O = an alcohol + phosphate</text>
        <dbReference type="Rhea" id="RHEA:15017"/>
        <dbReference type="ChEBI" id="CHEBI:15377"/>
        <dbReference type="ChEBI" id="CHEBI:30879"/>
        <dbReference type="ChEBI" id="CHEBI:43474"/>
        <dbReference type="ChEBI" id="CHEBI:67140"/>
        <dbReference type="EC" id="3.1.3.2"/>
    </reaction>
</comment>
<feature type="chain" id="PRO_5041480502" description="Purple acid phosphatase" evidence="9">
    <location>
        <begin position="26"/>
        <end position="432"/>
    </location>
</feature>
<organism evidence="13 14">
    <name type="scientific">Lactuca saligna</name>
    <name type="common">Willowleaf lettuce</name>
    <dbReference type="NCBI Taxonomy" id="75948"/>
    <lineage>
        <taxon>Eukaryota</taxon>
        <taxon>Viridiplantae</taxon>
        <taxon>Streptophyta</taxon>
        <taxon>Embryophyta</taxon>
        <taxon>Tracheophyta</taxon>
        <taxon>Spermatophyta</taxon>
        <taxon>Magnoliopsida</taxon>
        <taxon>eudicotyledons</taxon>
        <taxon>Gunneridae</taxon>
        <taxon>Pentapetalae</taxon>
        <taxon>asterids</taxon>
        <taxon>campanulids</taxon>
        <taxon>Asterales</taxon>
        <taxon>Asteraceae</taxon>
        <taxon>Cichorioideae</taxon>
        <taxon>Cichorieae</taxon>
        <taxon>Lactucinae</taxon>
        <taxon>Lactuca</taxon>
    </lineage>
</organism>
<dbReference type="InterPro" id="IPR025733">
    <property type="entry name" value="PAPs_C"/>
</dbReference>
<dbReference type="GO" id="GO:0003993">
    <property type="term" value="F:acid phosphatase activity"/>
    <property type="evidence" value="ECO:0007669"/>
    <property type="project" value="UniProtKB-EC"/>
</dbReference>
<evidence type="ECO:0000256" key="3">
    <source>
        <dbReference type="ARBA" id="ARBA00001962"/>
    </source>
</evidence>
<evidence type="ECO:0000256" key="8">
    <source>
        <dbReference type="ARBA" id="ARBA00023180"/>
    </source>
</evidence>
<keyword evidence="14" id="KW-1185">Reference proteome</keyword>
<dbReference type="InterPro" id="IPR039331">
    <property type="entry name" value="PAPs-like"/>
</dbReference>
<evidence type="ECO:0000313" key="13">
    <source>
        <dbReference type="EMBL" id="CAI9267943.1"/>
    </source>
</evidence>
<evidence type="ECO:0000256" key="9">
    <source>
        <dbReference type="RuleBase" id="RU361203"/>
    </source>
</evidence>
<keyword evidence="5 9" id="KW-0732">Signal</keyword>
<dbReference type="Proteomes" id="UP001177003">
    <property type="component" value="Chromosome 1"/>
</dbReference>
<dbReference type="SUPFAM" id="SSF56300">
    <property type="entry name" value="Metallo-dependent phosphatases"/>
    <property type="match status" value="1"/>
</dbReference>
<evidence type="ECO:0000259" key="11">
    <source>
        <dbReference type="Pfam" id="PF14008"/>
    </source>
</evidence>
<evidence type="ECO:0000256" key="7">
    <source>
        <dbReference type="ARBA" id="ARBA00022833"/>
    </source>
</evidence>
<dbReference type="PANTHER" id="PTHR22953">
    <property type="entry name" value="ACID PHOSPHATASE RELATED"/>
    <property type="match status" value="1"/>
</dbReference>
<proteinExistence type="inferred from homology"/>
<dbReference type="InterPro" id="IPR004843">
    <property type="entry name" value="Calcineurin-like_PHP"/>
</dbReference>
<dbReference type="EC" id="3.1.3.2" evidence="9"/>
<evidence type="ECO:0000256" key="2">
    <source>
        <dbReference type="ARBA" id="ARBA00001947"/>
    </source>
</evidence>
<feature type="signal peptide" evidence="9">
    <location>
        <begin position="1"/>
        <end position="25"/>
    </location>
</feature>
<keyword evidence="6 9" id="KW-0378">Hydrolase</keyword>
<evidence type="ECO:0000313" key="14">
    <source>
        <dbReference type="Proteomes" id="UP001177003"/>
    </source>
</evidence>
<evidence type="ECO:0000256" key="6">
    <source>
        <dbReference type="ARBA" id="ARBA00022801"/>
    </source>
</evidence>
<dbReference type="InterPro" id="IPR008963">
    <property type="entry name" value="Purple_acid_Pase-like_N"/>
</dbReference>
<comment type="similarity">
    <text evidence="4 9">Belongs to the metallophosphoesterase superfamily. Purple acid phosphatase family.</text>
</comment>
<evidence type="ECO:0000259" key="10">
    <source>
        <dbReference type="Pfam" id="PF00149"/>
    </source>
</evidence>
<dbReference type="Pfam" id="PF00149">
    <property type="entry name" value="Metallophos"/>
    <property type="match status" value="1"/>
</dbReference>
<feature type="domain" description="Purple acid phosphatase C-terminal" evidence="11">
    <location>
        <begin position="351"/>
        <end position="411"/>
    </location>
</feature>
<comment type="cofactor">
    <cofactor evidence="3">
        <name>Fe cation</name>
        <dbReference type="ChEBI" id="CHEBI:24875"/>
    </cofactor>
</comment>
<reference evidence="13" key="1">
    <citation type="submission" date="2023-04" db="EMBL/GenBank/DDBJ databases">
        <authorList>
            <person name="Vijverberg K."/>
            <person name="Xiong W."/>
            <person name="Schranz E."/>
        </authorList>
    </citation>
    <scope>NUCLEOTIDE SEQUENCE</scope>
</reference>
<keyword evidence="7" id="KW-0862">Zinc</keyword>
<dbReference type="PANTHER" id="PTHR22953:SF153">
    <property type="entry name" value="PURPLE ACID PHOSPHATASE"/>
    <property type="match status" value="1"/>
</dbReference>
<dbReference type="GO" id="GO:0046872">
    <property type="term" value="F:metal ion binding"/>
    <property type="evidence" value="ECO:0007669"/>
    <property type="project" value="InterPro"/>
</dbReference>
<name>A0AA35VVU2_LACSI</name>
<dbReference type="SUPFAM" id="SSF49363">
    <property type="entry name" value="Purple acid phosphatase, N-terminal domain"/>
    <property type="match status" value="1"/>
</dbReference>
<gene>
    <name evidence="13" type="ORF">LSALG_LOCUS8400</name>
</gene>
<feature type="domain" description="Calcineurin-like phosphoesterase" evidence="10">
    <location>
        <begin position="143"/>
        <end position="336"/>
    </location>
</feature>
<dbReference type="AlphaFoldDB" id="A0AA35VVU2"/>
<feature type="domain" description="Purple acid phosphatase N-terminal" evidence="12">
    <location>
        <begin position="48"/>
        <end position="135"/>
    </location>
</feature>
<evidence type="ECO:0000256" key="5">
    <source>
        <dbReference type="ARBA" id="ARBA00022729"/>
    </source>
</evidence>
<evidence type="ECO:0000259" key="12">
    <source>
        <dbReference type="Pfam" id="PF16656"/>
    </source>
</evidence>
<dbReference type="Gene3D" id="2.60.40.380">
    <property type="entry name" value="Purple acid phosphatase-like, N-terminal"/>
    <property type="match status" value="1"/>
</dbReference>
<accession>A0AA35VVU2</accession>
<evidence type="ECO:0000256" key="1">
    <source>
        <dbReference type="ARBA" id="ARBA00000032"/>
    </source>
</evidence>
<dbReference type="InterPro" id="IPR029052">
    <property type="entry name" value="Metallo-depent_PP-like"/>
</dbReference>
<dbReference type="InterPro" id="IPR041792">
    <property type="entry name" value="MPP_PAP"/>
</dbReference>
<keyword evidence="8" id="KW-0325">Glycoprotein</keyword>